<dbReference type="AlphaFoldDB" id="A0A401JCB6"/>
<sequence>MVWGSINFFSVLIFVSRKIQKTVAVAERICRLKFRIVKYKFAV</sequence>
<dbReference type="EMBL" id="BGOW01000008">
    <property type="protein sequence ID" value="GBL45293.1"/>
    <property type="molecule type" value="Genomic_DNA"/>
</dbReference>
<evidence type="ECO:0000313" key="2">
    <source>
        <dbReference type="Proteomes" id="UP000286806"/>
    </source>
</evidence>
<keyword evidence="2" id="KW-1185">Reference proteome</keyword>
<dbReference type="Proteomes" id="UP000286806">
    <property type="component" value="Unassembled WGS sequence"/>
</dbReference>
<protein>
    <submittedName>
        <fullName evidence="1">Uncharacterized protein</fullName>
    </submittedName>
</protein>
<accession>A0A401JCB6</accession>
<proteinExistence type="predicted"/>
<gene>
    <name evidence="1" type="ORF">SFMTTN_1100</name>
</gene>
<reference evidence="1 2" key="1">
    <citation type="journal article" date="2019" name="Front. Microbiol.">
        <title>Genomes of Neutrophilic Sulfur-Oxidizing Chemolithoautotrophs Representing 9 Proteobacterial Species From 8 Genera.</title>
        <authorList>
            <person name="Watanabe T."/>
            <person name="Kojima H."/>
            <person name="Umezawa K."/>
            <person name="Hori C."/>
            <person name="Takasuka T.E."/>
            <person name="Kato Y."/>
            <person name="Fukui M."/>
        </authorList>
    </citation>
    <scope>NUCLEOTIDE SEQUENCE [LARGE SCALE GENOMIC DNA]</scope>
    <source>
        <strain evidence="1 2">TTN</strain>
    </source>
</reference>
<organism evidence="1 2">
    <name type="scientific">Sulfuriferula multivorans</name>
    <dbReference type="NCBI Taxonomy" id="1559896"/>
    <lineage>
        <taxon>Bacteria</taxon>
        <taxon>Pseudomonadati</taxon>
        <taxon>Pseudomonadota</taxon>
        <taxon>Betaproteobacteria</taxon>
        <taxon>Nitrosomonadales</taxon>
        <taxon>Sulfuricellaceae</taxon>
        <taxon>Sulfuriferula</taxon>
    </lineage>
</organism>
<comment type="caution">
    <text evidence="1">The sequence shown here is derived from an EMBL/GenBank/DDBJ whole genome shotgun (WGS) entry which is preliminary data.</text>
</comment>
<evidence type="ECO:0000313" key="1">
    <source>
        <dbReference type="EMBL" id="GBL45293.1"/>
    </source>
</evidence>
<name>A0A401JCB6_9PROT</name>